<dbReference type="PROSITE" id="PS50158">
    <property type="entry name" value="ZF_CCHC"/>
    <property type="match status" value="1"/>
</dbReference>
<gene>
    <name evidence="4" type="ORF">BaRGS_00038744</name>
</gene>
<reference evidence="4 5" key="1">
    <citation type="journal article" date="2023" name="Sci. Data">
        <title>Genome assembly of the Korean intertidal mud-creeper Batillaria attramentaria.</title>
        <authorList>
            <person name="Patra A.K."/>
            <person name="Ho P.T."/>
            <person name="Jun S."/>
            <person name="Lee S.J."/>
            <person name="Kim Y."/>
            <person name="Won Y.J."/>
        </authorList>
    </citation>
    <scope>NUCLEOTIDE SEQUENCE [LARGE SCALE GENOMIC DNA]</scope>
    <source>
        <strain evidence="4">Wonlab-2016</strain>
    </source>
</reference>
<dbReference type="SUPFAM" id="SSF57756">
    <property type="entry name" value="Retrovirus zinc finger-like domains"/>
    <property type="match status" value="1"/>
</dbReference>
<organism evidence="4 5">
    <name type="scientific">Batillaria attramentaria</name>
    <dbReference type="NCBI Taxonomy" id="370345"/>
    <lineage>
        <taxon>Eukaryota</taxon>
        <taxon>Metazoa</taxon>
        <taxon>Spiralia</taxon>
        <taxon>Lophotrochozoa</taxon>
        <taxon>Mollusca</taxon>
        <taxon>Gastropoda</taxon>
        <taxon>Caenogastropoda</taxon>
        <taxon>Sorbeoconcha</taxon>
        <taxon>Cerithioidea</taxon>
        <taxon>Batillariidae</taxon>
        <taxon>Batillaria</taxon>
    </lineage>
</organism>
<feature type="compositionally biased region" description="Polar residues" evidence="2">
    <location>
        <begin position="240"/>
        <end position="253"/>
    </location>
</feature>
<dbReference type="InterPro" id="IPR036875">
    <property type="entry name" value="Znf_CCHC_sf"/>
</dbReference>
<feature type="domain" description="CCHC-type" evidence="3">
    <location>
        <begin position="321"/>
        <end position="335"/>
    </location>
</feature>
<keyword evidence="1" id="KW-0863">Zinc-finger</keyword>
<dbReference type="EMBL" id="JACVVK020000640">
    <property type="protein sequence ID" value="KAK7461209.1"/>
    <property type="molecule type" value="Genomic_DNA"/>
</dbReference>
<comment type="caution">
    <text evidence="4">The sequence shown here is derived from an EMBL/GenBank/DDBJ whole genome shotgun (WGS) entry which is preliminary data.</text>
</comment>
<feature type="region of interest" description="Disordered" evidence="2">
    <location>
        <begin position="231"/>
        <end position="260"/>
    </location>
</feature>
<dbReference type="InterPro" id="IPR048270">
    <property type="entry name" value="PNMA_C"/>
</dbReference>
<dbReference type="InterPro" id="IPR026523">
    <property type="entry name" value="PNMA"/>
</dbReference>
<sequence>MEITEEEKKLLVSFRQLGVQPKADTKEDLQAWIQEYATSASVAVKQESPPQGLPPAATLLQAPRLSCFTGNNTKKDTEASYDLWRYEVECLRASGTHNEQAVLEAARRSLRGLAARIAMRLGTHATLEDLLTKFGSVYGATQSKESILAQFYSARQQKGEDVSSWSCRLEDLLMRAEELGQVDPGKRGEMLRCMLWTGLLPDLKDRSGYKFDTVKDFDRLWTKLRRIEQESVQRTEQTSKTKTSAISNMASTSDEQDDKSRIQALEGAVQKLTDELKKLQKQRDPVGVRGQQQFKNAGPSGQQTQASGQPGRRKQGDGPVCYRCGEKGHIRAGCKVRLDHSARRLNETGSTVRDSQ</sequence>
<dbReference type="Proteomes" id="UP001519460">
    <property type="component" value="Unassembled WGS sequence"/>
</dbReference>
<feature type="region of interest" description="Disordered" evidence="2">
    <location>
        <begin position="279"/>
        <end position="323"/>
    </location>
</feature>
<proteinExistence type="predicted"/>
<evidence type="ECO:0000313" key="4">
    <source>
        <dbReference type="EMBL" id="KAK7461209.1"/>
    </source>
</evidence>
<keyword evidence="1" id="KW-0479">Metal-binding</keyword>
<dbReference type="PANTHER" id="PTHR23095">
    <property type="entry name" value="PARANEOPLASTIC ANTIGEN"/>
    <property type="match status" value="1"/>
</dbReference>
<keyword evidence="5" id="KW-1185">Reference proteome</keyword>
<accession>A0ABD0J5K3</accession>
<dbReference type="SMART" id="SM00343">
    <property type="entry name" value="ZnF_C2HC"/>
    <property type="match status" value="1"/>
</dbReference>
<dbReference type="PANTHER" id="PTHR23095:SF46">
    <property type="entry name" value="GAG PROTEIN"/>
    <property type="match status" value="1"/>
</dbReference>
<protein>
    <recommendedName>
        <fullName evidence="3">CCHC-type domain-containing protein</fullName>
    </recommendedName>
</protein>
<dbReference type="AlphaFoldDB" id="A0ABD0J5K3"/>
<dbReference type="InterPro" id="IPR001878">
    <property type="entry name" value="Znf_CCHC"/>
</dbReference>
<evidence type="ECO:0000313" key="5">
    <source>
        <dbReference type="Proteomes" id="UP001519460"/>
    </source>
</evidence>
<name>A0ABD0J5K3_9CAEN</name>
<evidence type="ECO:0000259" key="3">
    <source>
        <dbReference type="PROSITE" id="PS50158"/>
    </source>
</evidence>
<keyword evidence="1" id="KW-0862">Zinc</keyword>
<evidence type="ECO:0000256" key="2">
    <source>
        <dbReference type="SAM" id="MobiDB-lite"/>
    </source>
</evidence>
<dbReference type="GO" id="GO:0008270">
    <property type="term" value="F:zinc ion binding"/>
    <property type="evidence" value="ECO:0007669"/>
    <property type="project" value="UniProtKB-KW"/>
</dbReference>
<evidence type="ECO:0000256" key="1">
    <source>
        <dbReference type="PROSITE-ProRule" id="PRU00047"/>
    </source>
</evidence>
<feature type="compositionally biased region" description="Polar residues" evidence="2">
    <location>
        <begin position="290"/>
        <end position="308"/>
    </location>
</feature>
<dbReference type="Pfam" id="PF14893">
    <property type="entry name" value="PNMA"/>
    <property type="match status" value="1"/>
</dbReference>